<dbReference type="Pfam" id="PF04628">
    <property type="entry name" value="Sedlin_N"/>
    <property type="match status" value="1"/>
</dbReference>
<proteinExistence type="inferred from homology"/>
<keyword evidence="3" id="KW-0931">ER-Golgi transport</keyword>
<dbReference type="EMBL" id="JABFTP020000185">
    <property type="protein sequence ID" value="KAL3288428.1"/>
    <property type="molecule type" value="Genomic_DNA"/>
</dbReference>
<evidence type="ECO:0000313" key="5">
    <source>
        <dbReference type="EMBL" id="KAL3288428.1"/>
    </source>
</evidence>
<evidence type="ECO:0000313" key="6">
    <source>
        <dbReference type="Proteomes" id="UP001516400"/>
    </source>
</evidence>
<keyword evidence="6" id="KW-1185">Reference proteome</keyword>
<dbReference type="CDD" id="cd14854">
    <property type="entry name" value="TRAPPC2L"/>
    <property type="match status" value="1"/>
</dbReference>
<dbReference type="InterPro" id="IPR011012">
    <property type="entry name" value="Longin-like_dom_sf"/>
</dbReference>
<dbReference type="GO" id="GO:0016192">
    <property type="term" value="P:vesicle-mediated transport"/>
    <property type="evidence" value="ECO:0007669"/>
    <property type="project" value="UniProtKB-KW"/>
</dbReference>
<dbReference type="PANTHER" id="PTHR12403">
    <property type="entry name" value="TRAFFICKING PROTEIN PARTICLE COMPLEX SUBUNIT 2"/>
    <property type="match status" value="1"/>
</dbReference>
<comment type="caution">
    <text evidence="5">The sequence shown here is derived from an EMBL/GenBank/DDBJ whole genome shotgun (WGS) entry which is preliminary data.</text>
</comment>
<protein>
    <recommendedName>
        <fullName evidence="4">Trafficking protein particle complex subunit 2-like protein</fullName>
    </recommendedName>
</protein>
<comment type="similarity">
    <text evidence="2">Belongs to the TRAPP small subunits family. Sedlin subfamily.</text>
</comment>
<sequence>MAVCVAIVGKDVSRNCLEANEITLKYTLMIYEYSCLFLEFPKFISCLNPDEELSFQYKVLSSLDIVEEKINGINKASDNRELFLGMLYALETHKIYGYVTNTRMKFIIVVDSSNMALRDNEIRSMFRKIHSEYADIVGNPFYTPGEAITFKSFANNIKNIMTGTV</sequence>
<organism evidence="5 6">
    <name type="scientific">Cryptolaemus montrouzieri</name>
    <dbReference type="NCBI Taxonomy" id="559131"/>
    <lineage>
        <taxon>Eukaryota</taxon>
        <taxon>Metazoa</taxon>
        <taxon>Ecdysozoa</taxon>
        <taxon>Arthropoda</taxon>
        <taxon>Hexapoda</taxon>
        <taxon>Insecta</taxon>
        <taxon>Pterygota</taxon>
        <taxon>Neoptera</taxon>
        <taxon>Endopterygota</taxon>
        <taxon>Coleoptera</taxon>
        <taxon>Polyphaga</taxon>
        <taxon>Cucujiformia</taxon>
        <taxon>Coccinelloidea</taxon>
        <taxon>Coccinellidae</taxon>
        <taxon>Scymninae</taxon>
        <taxon>Scymnini</taxon>
        <taxon>Cryptolaemus</taxon>
    </lineage>
</organism>
<dbReference type="Gene3D" id="3.30.450.70">
    <property type="match status" value="1"/>
</dbReference>
<dbReference type="Proteomes" id="UP001516400">
    <property type="component" value="Unassembled WGS sequence"/>
</dbReference>
<dbReference type="AlphaFoldDB" id="A0ABD2PCE0"/>
<dbReference type="SUPFAM" id="SSF64356">
    <property type="entry name" value="SNARE-like"/>
    <property type="match status" value="1"/>
</dbReference>
<gene>
    <name evidence="5" type="ORF">HHI36_002874</name>
</gene>
<dbReference type="InterPro" id="IPR044760">
    <property type="entry name" value="TRAPPC2L"/>
</dbReference>
<dbReference type="GO" id="GO:0048471">
    <property type="term" value="C:perinuclear region of cytoplasm"/>
    <property type="evidence" value="ECO:0007669"/>
    <property type="project" value="UniProtKB-SubCell"/>
</dbReference>
<evidence type="ECO:0000256" key="4">
    <source>
        <dbReference type="ARBA" id="ARBA00024408"/>
    </source>
</evidence>
<evidence type="ECO:0000256" key="2">
    <source>
        <dbReference type="ARBA" id="ARBA00006626"/>
    </source>
</evidence>
<evidence type="ECO:0000256" key="3">
    <source>
        <dbReference type="ARBA" id="ARBA00022892"/>
    </source>
</evidence>
<dbReference type="InterPro" id="IPR006722">
    <property type="entry name" value="Sedlin"/>
</dbReference>
<comment type="subcellular location">
    <subcellularLocation>
        <location evidence="1">Cytoplasm</location>
        <location evidence="1">Perinuclear region</location>
    </subcellularLocation>
</comment>
<reference evidence="5 6" key="1">
    <citation type="journal article" date="2021" name="BMC Biol.">
        <title>Horizontally acquired antibacterial genes associated with adaptive radiation of ladybird beetles.</title>
        <authorList>
            <person name="Li H.S."/>
            <person name="Tang X.F."/>
            <person name="Huang Y.H."/>
            <person name="Xu Z.Y."/>
            <person name="Chen M.L."/>
            <person name="Du X.Y."/>
            <person name="Qiu B.Y."/>
            <person name="Chen P.T."/>
            <person name="Zhang W."/>
            <person name="Slipinski A."/>
            <person name="Escalona H.E."/>
            <person name="Waterhouse R.M."/>
            <person name="Zwick A."/>
            <person name="Pang H."/>
        </authorList>
    </citation>
    <scope>NUCLEOTIDE SEQUENCE [LARGE SCALE GENOMIC DNA]</scope>
    <source>
        <strain evidence="5">SYSU2018</strain>
    </source>
</reference>
<evidence type="ECO:0000256" key="1">
    <source>
        <dbReference type="ARBA" id="ARBA00004556"/>
    </source>
</evidence>
<name>A0ABD2PCE0_9CUCU</name>
<keyword evidence="3" id="KW-0813">Transport</keyword>
<accession>A0ABD2PCE0</accession>